<name>A0A0D2A7N9_9PEZI</name>
<reference evidence="3 4" key="1">
    <citation type="submission" date="2015-01" db="EMBL/GenBank/DDBJ databases">
        <title>The Genome Sequence of Ochroconis gallopava CBS43764.</title>
        <authorList>
            <consortium name="The Broad Institute Genomics Platform"/>
            <person name="Cuomo C."/>
            <person name="de Hoog S."/>
            <person name="Gorbushina A."/>
            <person name="Stielow B."/>
            <person name="Teixiera M."/>
            <person name="Abouelleil A."/>
            <person name="Chapman S.B."/>
            <person name="Priest M."/>
            <person name="Young S.K."/>
            <person name="Wortman J."/>
            <person name="Nusbaum C."/>
            <person name="Birren B."/>
        </authorList>
    </citation>
    <scope>NUCLEOTIDE SEQUENCE [LARGE SCALE GENOMIC DNA]</scope>
    <source>
        <strain evidence="3 4">CBS 43764</strain>
    </source>
</reference>
<dbReference type="Pfam" id="PF26640">
    <property type="entry name" value="DUF8212"/>
    <property type="match status" value="1"/>
</dbReference>
<feature type="domain" description="DUF8212" evidence="2">
    <location>
        <begin position="219"/>
        <end position="280"/>
    </location>
</feature>
<dbReference type="PANTHER" id="PTHR10622:SF12">
    <property type="entry name" value="HET DOMAIN-CONTAINING PROTEIN"/>
    <property type="match status" value="1"/>
</dbReference>
<evidence type="ECO:0000259" key="2">
    <source>
        <dbReference type="Pfam" id="PF26640"/>
    </source>
</evidence>
<feature type="domain" description="Heterokaryon incompatibility" evidence="1">
    <location>
        <begin position="22"/>
        <end position="106"/>
    </location>
</feature>
<dbReference type="InParanoid" id="A0A0D2A7N9"/>
<sequence length="564" mass="64503">MRLLDSTTLRPEVFLGSNIPKYAILSHTWENEEVSYQDLSTLTFQTKKGWQKIRKTCELARQVNIDWVWVDTCCIDQSSSAELTEAINSMFRWYGRAAKCIAYLSDLPVESDIDSALPRCRWFTRGWTLQELISPSIVQFFDEEWHYRGSKHDLSKQIMTITHIPEDVLLGKTPLSTLPVAQRMSWAAARKTSRLEDAAYCLFGIFDVNMPLLYGEEEKAFRRLQLEIIRSTPDLSIFGWTISMNAQLCPGWTPGSTAYASVLAPSPEAFTNCADYAKLSSRPTGELAISNLGVKATVQLIYTEMTETKGFKYVLPLYCRNRRYENLGVDLRKCGPDQFVRANPACLVTIKPTSNAEAPRERHLITSMLFLDHAAPSTYFSNASLISRCRSGVLQIRLGLALVMHDVWPWARFDDQDQLFFVANEGYGNWDSATLRMGVANHKGRECMFYATGWSAHSKQSLQCSIVDYERFKPAIKDIQDSLVRWNYDRIRVRSSLHAARIPRQPAVFFEGSNDRGYMGISFELTLVKESSVCCRPFWRVEFSCKHYTNKNFPTMARESWSST</sequence>
<dbReference type="Proteomes" id="UP000053259">
    <property type="component" value="Unassembled WGS sequence"/>
</dbReference>
<accession>A0A0D2A7N9</accession>
<keyword evidence="4" id="KW-1185">Reference proteome</keyword>
<evidence type="ECO:0000313" key="4">
    <source>
        <dbReference type="Proteomes" id="UP000053259"/>
    </source>
</evidence>
<dbReference type="EMBL" id="KN847548">
    <property type="protein sequence ID" value="KIW02555.1"/>
    <property type="molecule type" value="Genomic_DNA"/>
</dbReference>
<dbReference type="GeneID" id="27313983"/>
<dbReference type="InterPro" id="IPR010730">
    <property type="entry name" value="HET"/>
</dbReference>
<organism evidence="3 4">
    <name type="scientific">Verruconis gallopava</name>
    <dbReference type="NCBI Taxonomy" id="253628"/>
    <lineage>
        <taxon>Eukaryota</taxon>
        <taxon>Fungi</taxon>
        <taxon>Dikarya</taxon>
        <taxon>Ascomycota</taxon>
        <taxon>Pezizomycotina</taxon>
        <taxon>Dothideomycetes</taxon>
        <taxon>Pleosporomycetidae</taxon>
        <taxon>Venturiales</taxon>
        <taxon>Sympoventuriaceae</taxon>
        <taxon>Verruconis</taxon>
    </lineage>
</organism>
<dbReference type="OrthoDB" id="674604at2759"/>
<dbReference type="PANTHER" id="PTHR10622">
    <property type="entry name" value="HET DOMAIN-CONTAINING PROTEIN"/>
    <property type="match status" value="1"/>
</dbReference>
<dbReference type="HOGENOM" id="CLU_000288_138_11_1"/>
<dbReference type="RefSeq" id="XP_016212424.1">
    <property type="nucleotide sequence ID" value="XM_016359588.1"/>
</dbReference>
<dbReference type="InterPro" id="IPR058525">
    <property type="entry name" value="DUF8212"/>
</dbReference>
<proteinExistence type="predicted"/>
<dbReference type="STRING" id="253628.A0A0D2A7N9"/>
<evidence type="ECO:0000259" key="1">
    <source>
        <dbReference type="Pfam" id="PF06985"/>
    </source>
</evidence>
<dbReference type="VEuPathDB" id="FungiDB:PV09_06010"/>
<dbReference type="Pfam" id="PF06985">
    <property type="entry name" value="HET"/>
    <property type="match status" value="1"/>
</dbReference>
<protein>
    <submittedName>
        <fullName evidence="3">Uncharacterized protein</fullName>
    </submittedName>
</protein>
<gene>
    <name evidence="3" type="ORF">PV09_06010</name>
</gene>
<evidence type="ECO:0000313" key="3">
    <source>
        <dbReference type="EMBL" id="KIW02555.1"/>
    </source>
</evidence>
<dbReference type="AlphaFoldDB" id="A0A0D2A7N9"/>